<protein>
    <submittedName>
        <fullName evidence="1">Uncharacterized protein</fullName>
    </submittedName>
</protein>
<dbReference type="EMBL" id="JAWDGP010007400">
    <property type="protein sequence ID" value="KAK3721180.1"/>
    <property type="molecule type" value="Genomic_DNA"/>
</dbReference>
<gene>
    <name evidence="1" type="ORF">RRG08_044193</name>
</gene>
<name>A0AAE0XXM4_9GAST</name>
<accession>A0AAE0XXM4</accession>
<sequence length="67" mass="8018">MIAGRVSDREKRRNRVIEGYRGLDNLEWKETREKRSIGKEEMRNGGMRDRWYGTNNSIWREGETEGT</sequence>
<comment type="caution">
    <text evidence="1">The sequence shown here is derived from an EMBL/GenBank/DDBJ whole genome shotgun (WGS) entry which is preliminary data.</text>
</comment>
<keyword evidence="2" id="KW-1185">Reference proteome</keyword>
<reference evidence="1" key="1">
    <citation type="journal article" date="2023" name="G3 (Bethesda)">
        <title>A reference genome for the long-term kleptoplast-retaining sea slug Elysia crispata morphotype clarki.</title>
        <authorList>
            <person name="Eastman K.E."/>
            <person name="Pendleton A.L."/>
            <person name="Shaikh M.A."/>
            <person name="Suttiyut T."/>
            <person name="Ogas R."/>
            <person name="Tomko P."/>
            <person name="Gavelis G."/>
            <person name="Widhalm J.R."/>
            <person name="Wisecaver J.H."/>
        </authorList>
    </citation>
    <scope>NUCLEOTIDE SEQUENCE</scope>
    <source>
        <strain evidence="1">ECLA1</strain>
    </source>
</reference>
<dbReference type="AlphaFoldDB" id="A0AAE0XXM4"/>
<proteinExistence type="predicted"/>
<organism evidence="1 2">
    <name type="scientific">Elysia crispata</name>
    <name type="common">lettuce slug</name>
    <dbReference type="NCBI Taxonomy" id="231223"/>
    <lineage>
        <taxon>Eukaryota</taxon>
        <taxon>Metazoa</taxon>
        <taxon>Spiralia</taxon>
        <taxon>Lophotrochozoa</taxon>
        <taxon>Mollusca</taxon>
        <taxon>Gastropoda</taxon>
        <taxon>Heterobranchia</taxon>
        <taxon>Euthyneura</taxon>
        <taxon>Panpulmonata</taxon>
        <taxon>Sacoglossa</taxon>
        <taxon>Placobranchoidea</taxon>
        <taxon>Plakobranchidae</taxon>
        <taxon>Elysia</taxon>
    </lineage>
</organism>
<dbReference type="Proteomes" id="UP001283361">
    <property type="component" value="Unassembled WGS sequence"/>
</dbReference>
<evidence type="ECO:0000313" key="2">
    <source>
        <dbReference type="Proteomes" id="UP001283361"/>
    </source>
</evidence>
<evidence type="ECO:0000313" key="1">
    <source>
        <dbReference type="EMBL" id="KAK3721180.1"/>
    </source>
</evidence>